<accession>A0ABR1B3U3</accession>
<evidence type="ECO:0000313" key="2">
    <source>
        <dbReference type="Proteomes" id="UP001359485"/>
    </source>
</evidence>
<gene>
    <name evidence="1" type="ORF">RUM44_004788</name>
</gene>
<organism evidence="1 2">
    <name type="scientific">Polyplax serrata</name>
    <name type="common">Common mouse louse</name>
    <dbReference type="NCBI Taxonomy" id="468196"/>
    <lineage>
        <taxon>Eukaryota</taxon>
        <taxon>Metazoa</taxon>
        <taxon>Ecdysozoa</taxon>
        <taxon>Arthropoda</taxon>
        <taxon>Hexapoda</taxon>
        <taxon>Insecta</taxon>
        <taxon>Pterygota</taxon>
        <taxon>Neoptera</taxon>
        <taxon>Paraneoptera</taxon>
        <taxon>Psocodea</taxon>
        <taxon>Troctomorpha</taxon>
        <taxon>Phthiraptera</taxon>
        <taxon>Anoplura</taxon>
        <taxon>Polyplacidae</taxon>
        <taxon>Polyplax</taxon>
    </lineage>
</organism>
<dbReference type="EMBL" id="JAWJWF010000004">
    <property type="protein sequence ID" value="KAK6634180.1"/>
    <property type="molecule type" value="Genomic_DNA"/>
</dbReference>
<keyword evidence="2" id="KW-1185">Reference proteome</keyword>
<dbReference type="Proteomes" id="UP001359485">
    <property type="component" value="Unassembled WGS sequence"/>
</dbReference>
<comment type="caution">
    <text evidence="1">The sequence shown here is derived from an EMBL/GenBank/DDBJ whole genome shotgun (WGS) entry which is preliminary data.</text>
</comment>
<protein>
    <submittedName>
        <fullName evidence="1">Uncharacterized protein</fullName>
    </submittedName>
</protein>
<name>A0ABR1B3U3_POLSC</name>
<sequence length="94" mass="10754">MYKGVTVMDICPDPRTFLPFHRPDPDEDQTVPEPEMAQMNATIRCVDLPPSNMPQGTRCPLRFGNAKDKHNAPFIRTCSKKFMYLSRGVLISER</sequence>
<reference evidence="1 2" key="1">
    <citation type="submission" date="2023-09" db="EMBL/GenBank/DDBJ databases">
        <title>Genomes of two closely related lineages of the louse Polyplax serrata with different host specificities.</title>
        <authorList>
            <person name="Martinu J."/>
            <person name="Tarabai H."/>
            <person name="Stefka J."/>
            <person name="Hypsa V."/>
        </authorList>
    </citation>
    <scope>NUCLEOTIDE SEQUENCE [LARGE SCALE GENOMIC DNA]</scope>
    <source>
        <strain evidence="1">98ZLc_SE</strain>
    </source>
</reference>
<proteinExistence type="predicted"/>
<evidence type="ECO:0000313" key="1">
    <source>
        <dbReference type="EMBL" id="KAK6634180.1"/>
    </source>
</evidence>